<accession>A0ABW2L1W5</accession>
<proteinExistence type="predicted"/>
<dbReference type="Gene3D" id="3.30.70.1290">
    <property type="entry name" value="Transposase IS200-like"/>
    <property type="match status" value="1"/>
</dbReference>
<organism evidence="2 3">
    <name type="scientific">Haloferula chungangensis</name>
    <dbReference type="NCBI Taxonomy" id="1048331"/>
    <lineage>
        <taxon>Bacteria</taxon>
        <taxon>Pseudomonadati</taxon>
        <taxon>Verrucomicrobiota</taxon>
        <taxon>Verrucomicrobiia</taxon>
        <taxon>Verrucomicrobiales</taxon>
        <taxon>Verrucomicrobiaceae</taxon>
        <taxon>Haloferula</taxon>
    </lineage>
</organism>
<dbReference type="InterPro" id="IPR002686">
    <property type="entry name" value="Transposase_17"/>
</dbReference>
<dbReference type="SUPFAM" id="SSF143422">
    <property type="entry name" value="Transposase IS200-like"/>
    <property type="match status" value="1"/>
</dbReference>
<comment type="caution">
    <text evidence="2">The sequence shown here is derived from an EMBL/GenBank/DDBJ whole genome shotgun (WGS) entry which is preliminary data.</text>
</comment>
<sequence>MVSLALAQSFSTKDRRSLLTDSVRSKLFAYLAAVGRDLGCEVYRVGGVADHVHLAIELGRTTTVADLVKKVKQTSSVWLKEREGMPSTFEW</sequence>
<evidence type="ECO:0000259" key="1">
    <source>
        <dbReference type="SMART" id="SM01321"/>
    </source>
</evidence>
<dbReference type="EMBL" id="JBHTBS010000001">
    <property type="protein sequence ID" value="MFC7335585.1"/>
    <property type="molecule type" value="Genomic_DNA"/>
</dbReference>
<gene>
    <name evidence="2" type="ORF">ACFQY0_00230</name>
</gene>
<reference evidence="3" key="1">
    <citation type="journal article" date="2019" name="Int. J. Syst. Evol. Microbiol.">
        <title>The Global Catalogue of Microorganisms (GCM) 10K type strain sequencing project: providing services to taxonomists for standard genome sequencing and annotation.</title>
        <authorList>
            <consortium name="The Broad Institute Genomics Platform"/>
            <consortium name="The Broad Institute Genome Sequencing Center for Infectious Disease"/>
            <person name="Wu L."/>
            <person name="Ma J."/>
        </authorList>
    </citation>
    <scope>NUCLEOTIDE SEQUENCE [LARGE SCALE GENOMIC DNA]</scope>
    <source>
        <strain evidence="3">CGMCC 4.1467</strain>
    </source>
</reference>
<dbReference type="PANTHER" id="PTHR33360">
    <property type="entry name" value="TRANSPOSASE FOR INSERTION SEQUENCE ELEMENT IS200"/>
    <property type="match status" value="1"/>
</dbReference>
<evidence type="ECO:0000313" key="2">
    <source>
        <dbReference type="EMBL" id="MFC7335585.1"/>
    </source>
</evidence>
<dbReference type="PANTHER" id="PTHR33360:SF2">
    <property type="entry name" value="TRANSPOSASE FOR INSERTION SEQUENCE ELEMENT IS200"/>
    <property type="match status" value="1"/>
</dbReference>
<dbReference type="Pfam" id="PF01797">
    <property type="entry name" value="Y1_Tnp"/>
    <property type="match status" value="1"/>
</dbReference>
<dbReference type="InterPro" id="IPR036515">
    <property type="entry name" value="Transposase_17_sf"/>
</dbReference>
<name>A0ABW2L1W5_9BACT</name>
<dbReference type="RefSeq" id="WP_379707839.1">
    <property type="nucleotide sequence ID" value="NZ_JBHTBS010000001.1"/>
</dbReference>
<keyword evidence="3" id="KW-1185">Reference proteome</keyword>
<evidence type="ECO:0000313" key="3">
    <source>
        <dbReference type="Proteomes" id="UP001596472"/>
    </source>
</evidence>
<dbReference type="SMART" id="SM01321">
    <property type="entry name" value="Y1_Tnp"/>
    <property type="match status" value="1"/>
</dbReference>
<dbReference type="Proteomes" id="UP001596472">
    <property type="component" value="Unassembled WGS sequence"/>
</dbReference>
<protein>
    <submittedName>
        <fullName evidence="2">Transposase</fullName>
    </submittedName>
</protein>
<feature type="domain" description="Transposase IS200-like" evidence="1">
    <location>
        <begin position="7"/>
        <end position="89"/>
    </location>
</feature>